<accession>A0AAN7UFI9</accession>
<protein>
    <recommendedName>
        <fullName evidence="1">Tyrosine specific protein phosphatases domain-containing protein</fullName>
    </recommendedName>
</protein>
<reference evidence="2 3" key="1">
    <citation type="submission" date="2023-10" db="EMBL/GenBank/DDBJ databases">
        <title>Draft genome sequence of Xylaria bambusicola isolate GMP-LS, the root and basal stem rot pathogen of sugarcane in Indonesia.</title>
        <authorList>
            <person name="Selvaraj P."/>
            <person name="Muralishankar V."/>
            <person name="Muruganantham S."/>
            <person name="Sp S."/>
            <person name="Haryani S."/>
            <person name="Lau K.J.X."/>
            <person name="Naqvi N.I."/>
        </authorList>
    </citation>
    <scope>NUCLEOTIDE SEQUENCE [LARGE SCALE GENOMIC DNA]</scope>
    <source>
        <strain evidence="2">GMP-LS</strain>
    </source>
</reference>
<dbReference type="PROSITE" id="PS00383">
    <property type="entry name" value="TYR_PHOSPHATASE_1"/>
    <property type="match status" value="1"/>
</dbReference>
<proteinExistence type="predicted"/>
<dbReference type="InterPro" id="IPR000387">
    <property type="entry name" value="Tyr_Pase_dom"/>
</dbReference>
<dbReference type="SUPFAM" id="SSF52799">
    <property type="entry name" value="(Phosphotyrosine protein) phosphatases II"/>
    <property type="match status" value="1"/>
</dbReference>
<dbReference type="PROSITE" id="PS50056">
    <property type="entry name" value="TYR_PHOSPHATASE_2"/>
    <property type="match status" value="1"/>
</dbReference>
<dbReference type="GO" id="GO:0004721">
    <property type="term" value="F:phosphoprotein phosphatase activity"/>
    <property type="evidence" value="ECO:0007669"/>
    <property type="project" value="InterPro"/>
</dbReference>
<name>A0AAN7UFI9_9PEZI</name>
<organism evidence="2 3">
    <name type="scientific">Xylaria bambusicola</name>
    <dbReference type="NCBI Taxonomy" id="326684"/>
    <lineage>
        <taxon>Eukaryota</taxon>
        <taxon>Fungi</taxon>
        <taxon>Dikarya</taxon>
        <taxon>Ascomycota</taxon>
        <taxon>Pezizomycotina</taxon>
        <taxon>Sordariomycetes</taxon>
        <taxon>Xylariomycetidae</taxon>
        <taxon>Xylariales</taxon>
        <taxon>Xylariaceae</taxon>
        <taxon>Xylaria</taxon>
    </lineage>
</organism>
<dbReference type="AlphaFoldDB" id="A0AAN7UFI9"/>
<evidence type="ECO:0000313" key="2">
    <source>
        <dbReference type="EMBL" id="KAK5626892.1"/>
    </source>
</evidence>
<dbReference type="InterPro" id="IPR016130">
    <property type="entry name" value="Tyr_Pase_AS"/>
</dbReference>
<dbReference type="InterPro" id="IPR029021">
    <property type="entry name" value="Prot-tyrosine_phosphatase-like"/>
</dbReference>
<sequence length="340" mass="36879">MATIDSSPDFAASSLPSPPFVPVPGLPNFRDAGGYEIISDSPSALSSEGKRRVKVVRRGTLYRSSEVGSLPRSCISRSTCPRSTACLTRRYSMPSKLTDAGAAQLSQQLGIKLVYDLRSAVEITRGFGSGHGFPIREWEGSERKFVPVFLDQDYSPEALALRYKNYASESDEGFIQAYKDILNAATDPANNFQPFKAILGHLAAVPSASSPQGVSPCLVHCTAGKDRTGVAVALTLSLCGVPDEAVVHEYNLTEIGLHSRLEELVKHVSSNPQIGIDVEGARRMVGARKEAMQGTLAWIRTQYGSVEQCVIDLGILTPEGIAQLRKNLIVEVDEDEVIRW</sequence>
<dbReference type="Gene3D" id="3.90.190.10">
    <property type="entry name" value="Protein tyrosine phosphatase superfamily"/>
    <property type="match status" value="1"/>
</dbReference>
<dbReference type="Proteomes" id="UP001305414">
    <property type="component" value="Unassembled WGS sequence"/>
</dbReference>
<comment type="caution">
    <text evidence="2">The sequence shown here is derived from an EMBL/GenBank/DDBJ whole genome shotgun (WGS) entry which is preliminary data.</text>
</comment>
<keyword evidence="3" id="KW-1185">Reference proteome</keyword>
<evidence type="ECO:0000259" key="1">
    <source>
        <dbReference type="PROSITE" id="PS50056"/>
    </source>
</evidence>
<feature type="domain" description="Tyrosine specific protein phosphatases" evidence="1">
    <location>
        <begin position="196"/>
        <end position="265"/>
    </location>
</feature>
<dbReference type="EMBL" id="JAWHQM010000004">
    <property type="protein sequence ID" value="KAK5626892.1"/>
    <property type="molecule type" value="Genomic_DNA"/>
</dbReference>
<gene>
    <name evidence="2" type="ORF">RRF57_002607</name>
</gene>
<dbReference type="Pfam" id="PF13350">
    <property type="entry name" value="Y_phosphatase3"/>
    <property type="match status" value="1"/>
</dbReference>
<evidence type="ECO:0000313" key="3">
    <source>
        <dbReference type="Proteomes" id="UP001305414"/>
    </source>
</evidence>
<dbReference type="InterPro" id="IPR026893">
    <property type="entry name" value="Tyr/Ser_Pase_IphP-type"/>
</dbReference>